<feature type="compositionally biased region" description="Basic residues" evidence="1">
    <location>
        <begin position="273"/>
        <end position="287"/>
    </location>
</feature>
<feature type="non-terminal residue" evidence="2">
    <location>
        <position position="313"/>
    </location>
</feature>
<reference evidence="2" key="1">
    <citation type="submission" date="2020-02" db="EMBL/GenBank/DDBJ databases">
        <authorList>
            <person name="Meier V. D."/>
        </authorList>
    </citation>
    <scope>NUCLEOTIDE SEQUENCE</scope>
    <source>
        <strain evidence="2">AVDCRST_MAG34</strain>
    </source>
</reference>
<feature type="compositionally biased region" description="Basic residues" evidence="1">
    <location>
        <begin position="1"/>
        <end position="21"/>
    </location>
</feature>
<feature type="region of interest" description="Disordered" evidence="1">
    <location>
        <begin position="229"/>
        <end position="288"/>
    </location>
</feature>
<feature type="compositionally biased region" description="Basic residues" evidence="1">
    <location>
        <begin position="31"/>
        <end position="53"/>
    </location>
</feature>
<organism evidence="2">
    <name type="scientific">uncultured Nocardioidaceae bacterium</name>
    <dbReference type="NCBI Taxonomy" id="253824"/>
    <lineage>
        <taxon>Bacteria</taxon>
        <taxon>Bacillati</taxon>
        <taxon>Actinomycetota</taxon>
        <taxon>Actinomycetes</taxon>
        <taxon>Propionibacteriales</taxon>
        <taxon>Nocardioidaceae</taxon>
        <taxon>environmental samples</taxon>
    </lineage>
</organism>
<keyword evidence="2" id="KW-0560">Oxidoreductase</keyword>
<protein>
    <submittedName>
        <fullName evidence="2">1,2-phenylacetyl-CoA epoxidase, subunit C</fullName>
        <ecNumber evidence="2">1.14.13.149</ecNumber>
    </submittedName>
</protein>
<feature type="compositionally biased region" description="Low complexity" evidence="1">
    <location>
        <begin position="66"/>
        <end position="78"/>
    </location>
</feature>
<feature type="region of interest" description="Disordered" evidence="1">
    <location>
        <begin position="1"/>
        <end position="135"/>
    </location>
</feature>
<feature type="region of interest" description="Disordered" evidence="1">
    <location>
        <begin position="165"/>
        <end position="196"/>
    </location>
</feature>
<evidence type="ECO:0000256" key="1">
    <source>
        <dbReference type="SAM" id="MobiDB-lite"/>
    </source>
</evidence>
<dbReference type="GO" id="GO:0097266">
    <property type="term" value="F:phenylacetyl-CoA 1,2-epoxidase activity"/>
    <property type="evidence" value="ECO:0007669"/>
    <property type="project" value="UniProtKB-EC"/>
</dbReference>
<dbReference type="AlphaFoldDB" id="A0A6J4LK46"/>
<gene>
    <name evidence="2" type="ORF">AVDCRST_MAG34-811</name>
</gene>
<accession>A0A6J4LK46</accession>
<sequence length="313" mass="32179">GSHPSARRARRVRRLCRARGGRRGDPLGLRQRLRRPACRGRRVRAARGGRSRAGRLLPDARRRRAGAGPAPRPVVHAGAGAGGGGRARQHRARPGGPDQAALRPRRRRGPLRRADAPPGVTGAAGGPAGVLPRARGVPVRLAGRAAQRRLRGHRRTARGLRRLAAHAAGPAAHLPRSGARRGVGEGRQGGALPPRLRGTLAADVGRRHGGVAAPDRGSAGVPVALRRGAGADRRRQRAAGGRRCRRGPGGGVRGHVGVPAPAAGGGRPPGAHRITRTGSRHPGRTPRRPLAVARVAAGGDAGHRAGPPGGAVV</sequence>
<name>A0A6J4LK46_9ACTN</name>
<feature type="compositionally biased region" description="Basic residues" evidence="1">
    <location>
        <begin position="234"/>
        <end position="246"/>
    </location>
</feature>
<feature type="non-terminal residue" evidence="2">
    <location>
        <position position="1"/>
    </location>
</feature>
<dbReference type="EMBL" id="CADCUI010000014">
    <property type="protein sequence ID" value="CAA9335737.1"/>
    <property type="molecule type" value="Genomic_DNA"/>
</dbReference>
<feature type="compositionally biased region" description="Low complexity" evidence="1">
    <location>
        <begin position="165"/>
        <end position="176"/>
    </location>
</feature>
<evidence type="ECO:0000313" key="2">
    <source>
        <dbReference type="EMBL" id="CAA9335737.1"/>
    </source>
</evidence>
<dbReference type="EC" id="1.14.13.149" evidence="2"/>
<proteinExistence type="predicted"/>